<accession>A0A7J8RG26</accession>
<evidence type="ECO:0000313" key="2">
    <source>
        <dbReference type="Proteomes" id="UP000593561"/>
    </source>
</evidence>
<feature type="non-terminal residue" evidence="1">
    <location>
        <position position="35"/>
    </location>
</feature>
<organism evidence="1 2">
    <name type="scientific">Gossypium davidsonii</name>
    <name type="common">Davidson's cotton</name>
    <name type="synonym">Gossypium klotzschianum subsp. davidsonii</name>
    <dbReference type="NCBI Taxonomy" id="34287"/>
    <lineage>
        <taxon>Eukaryota</taxon>
        <taxon>Viridiplantae</taxon>
        <taxon>Streptophyta</taxon>
        <taxon>Embryophyta</taxon>
        <taxon>Tracheophyta</taxon>
        <taxon>Spermatophyta</taxon>
        <taxon>Magnoliopsida</taxon>
        <taxon>eudicotyledons</taxon>
        <taxon>Gunneridae</taxon>
        <taxon>Pentapetalae</taxon>
        <taxon>rosids</taxon>
        <taxon>malvids</taxon>
        <taxon>Malvales</taxon>
        <taxon>Malvaceae</taxon>
        <taxon>Malvoideae</taxon>
        <taxon>Gossypium</taxon>
    </lineage>
</organism>
<proteinExistence type="predicted"/>
<keyword evidence="2" id="KW-1185">Reference proteome</keyword>
<dbReference type="AlphaFoldDB" id="A0A7J8RG26"/>
<protein>
    <submittedName>
        <fullName evidence="1">Uncharacterized protein</fullName>
    </submittedName>
</protein>
<reference evidence="1 2" key="1">
    <citation type="journal article" date="2019" name="Genome Biol. Evol.">
        <title>Insights into the evolution of the New World diploid cottons (Gossypium, subgenus Houzingenia) based on genome sequencing.</title>
        <authorList>
            <person name="Grover C.E."/>
            <person name="Arick M.A. 2nd"/>
            <person name="Thrash A."/>
            <person name="Conover J.L."/>
            <person name="Sanders W.S."/>
            <person name="Peterson D.G."/>
            <person name="Frelichowski J.E."/>
            <person name="Scheffler J.A."/>
            <person name="Scheffler B.E."/>
            <person name="Wendel J.F."/>
        </authorList>
    </citation>
    <scope>NUCLEOTIDE SEQUENCE [LARGE SCALE GENOMIC DNA]</scope>
    <source>
        <strain evidence="1">27</strain>
        <tissue evidence="1">Leaf</tissue>
    </source>
</reference>
<gene>
    <name evidence="1" type="ORF">Godav_013354</name>
</gene>
<dbReference type="Proteomes" id="UP000593561">
    <property type="component" value="Unassembled WGS sequence"/>
</dbReference>
<dbReference type="EMBL" id="JABFAC010000005">
    <property type="protein sequence ID" value="MBA0612797.1"/>
    <property type="molecule type" value="Genomic_DNA"/>
</dbReference>
<sequence>MTTLQRKDGWRSFKISKMKMSNGKFLGWCLTRSCI</sequence>
<evidence type="ECO:0000313" key="1">
    <source>
        <dbReference type="EMBL" id="MBA0612797.1"/>
    </source>
</evidence>
<comment type="caution">
    <text evidence="1">The sequence shown here is derived from an EMBL/GenBank/DDBJ whole genome shotgun (WGS) entry which is preliminary data.</text>
</comment>
<name>A0A7J8RG26_GOSDV</name>